<dbReference type="InterPro" id="IPR039420">
    <property type="entry name" value="WalR-like"/>
</dbReference>
<dbReference type="InterPro" id="IPR058245">
    <property type="entry name" value="NreC/VraR/RcsB-like_REC"/>
</dbReference>
<evidence type="ECO:0000259" key="6">
    <source>
        <dbReference type="PROSITE" id="PS50043"/>
    </source>
</evidence>
<reference evidence="8 9" key="1">
    <citation type="submission" date="2022-04" db="EMBL/GenBank/DDBJ databases">
        <title>Human microbiome associated bacterial genomes.</title>
        <authorList>
            <person name="Sandstrom S."/>
            <person name="Salamzade R."/>
            <person name="Kalan L.R."/>
        </authorList>
    </citation>
    <scope>NUCLEOTIDE SEQUENCE [LARGE SCALE GENOMIC DNA]</scope>
    <source>
        <strain evidence="9">p3-SID1799</strain>
    </source>
</reference>
<dbReference type="Pfam" id="PF00196">
    <property type="entry name" value="GerE"/>
    <property type="match status" value="1"/>
</dbReference>
<dbReference type="InterPro" id="IPR000792">
    <property type="entry name" value="Tscrpt_reg_LuxR_C"/>
</dbReference>
<keyword evidence="1 5" id="KW-0597">Phosphoprotein</keyword>
<dbReference type="Pfam" id="PF00072">
    <property type="entry name" value="Response_reg"/>
    <property type="match status" value="1"/>
</dbReference>
<dbReference type="PROSITE" id="PS50110">
    <property type="entry name" value="RESPONSE_REGULATORY"/>
    <property type="match status" value="1"/>
</dbReference>
<evidence type="ECO:0000256" key="2">
    <source>
        <dbReference type="ARBA" id="ARBA00023015"/>
    </source>
</evidence>
<dbReference type="RefSeq" id="WP_206394034.1">
    <property type="nucleotide sequence ID" value="NZ_JAFDPW010000001.1"/>
</dbReference>
<keyword evidence="9" id="KW-1185">Reference proteome</keyword>
<evidence type="ECO:0000256" key="1">
    <source>
        <dbReference type="ARBA" id="ARBA00022553"/>
    </source>
</evidence>
<evidence type="ECO:0000259" key="7">
    <source>
        <dbReference type="PROSITE" id="PS50110"/>
    </source>
</evidence>
<feature type="domain" description="HTH luxR-type" evidence="6">
    <location>
        <begin position="153"/>
        <end position="218"/>
    </location>
</feature>
<evidence type="ECO:0000256" key="5">
    <source>
        <dbReference type="PROSITE-ProRule" id="PRU00169"/>
    </source>
</evidence>
<dbReference type="SUPFAM" id="SSF46894">
    <property type="entry name" value="C-terminal effector domain of the bipartite response regulators"/>
    <property type="match status" value="1"/>
</dbReference>
<dbReference type="CDD" id="cd17535">
    <property type="entry name" value="REC_NarL-like"/>
    <property type="match status" value="1"/>
</dbReference>
<name>A0ABT2HZB8_9MICO</name>
<dbReference type="PROSITE" id="PS50043">
    <property type="entry name" value="HTH_LUXR_2"/>
    <property type="match status" value="1"/>
</dbReference>
<comment type="caution">
    <text evidence="8">The sequence shown here is derived from an EMBL/GenBank/DDBJ whole genome shotgun (WGS) entry which is preliminary data.</text>
</comment>
<feature type="domain" description="Response regulatory" evidence="7">
    <location>
        <begin position="6"/>
        <end position="124"/>
    </location>
</feature>
<sequence>MSERIRYAICDDHGLFRTGLAMILKHAEDLELVGEAQNGREAIALAERGDVDVMLMDIRMPDMDGIQATRAIRERMGERAPRILVLTTLDLDEAVERSVRAGASGFILKAAEPGLLVAAIRSIHAGGRLFASNAVAELLEQSPLAQAPQPVELPAAYQTLSERERDIFILAAAGLSNAEIAAKEFVSAGTVKTHISHILQKLSLRDRIQLVVYAYEHGIIERSRA</sequence>
<dbReference type="SMART" id="SM00448">
    <property type="entry name" value="REC"/>
    <property type="match status" value="1"/>
</dbReference>
<dbReference type="Gene3D" id="3.40.50.2300">
    <property type="match status" value="1"/>
</dbReference>
<dbReference type="PRINTS" id="PR00038">
    <property type="entry name" value="HTHLUXR"/>
</dbReference>
<accession>A0ABT2HZB8</accession>
<dbReference type="InterPro" id="IPR011006">
    <property type="entry name" value="CheY-like_superfamily"/>
</dbReference>
<dbReference type="Proteomes" id="UP001525379">
    <property type="component" value="Unassembled WGS sequence"/>
</dbReference>
<organism evidence="8 9">
    <name type="scientific">Pseudoclavibacter albus</name>
    <dbReference type="NCBI Taxonomy" id="272241"/>
    <lineage>
        <taxon>Bacteria</taxon>
        <taxon>Bacillati</taxon>
        <taxon>Actinomycetota</taxon>
        <taxon>Actinomycetes</taxon>
        <taxon>Micrococcales</taxon>
        <taxon>Microbacteriaceae</taxon>
        <taxon>Pseudoclavibacter</taxon>
    </lineage>
</organism>
<dbReference type="InterPro" id="IPR001789">
    <property type="entry name" value="Sig_transdc_resp-reg_receiver"/>
</dbReference>
<dbReference type="CDD" id="cd06170">
    <property type="entry name" value="LuxR_C_like"/>
    <property type="match status" value="1"/>
</dbReference>
<dbReference type="PANTHER" id="PTHR43214">
    <property type="entry name" value="TWO-COMPONENT RESPONSE REGULATOR"/>
    <property type="match status" value="1"/>
</dbReference>
<proteinExistence type="predicted"/>
<feature type="modified residue" description="4-aspartylphosphate" evidence="5">
    <location>
        <position position="57"/>
    </location>
</feature>
<evidence type="ECO:0000313" key="9">
    <source>
        <dbReference type="Proteomes" id="UP001525379"/>
    </source>
</evidence>
<keyword evidence="3" id="KW-0238">DNA-binding</keyword>
<dbReference type="SUPFAM" id="SSF52172">
    <property type="entry name" value="CheY-like"/>
    <property type="match status" value="1"/>
</dbReference>
<evidence type="ECO:0000256" key="4">
    <source>
        <dbReference type="ARBA" id="ARBA00023163"/>
    </source>
</evidence>
<dbReference type="EMBL" id="JALXSQ010000070">
    <property type="protein sequence ID" value="MCT2043661.1"/>
    <property type="molecule type" value="Genomic_DNA"/>
</dbReference>
<keyword evidence="4" id="KW-0804">Transcription</keyword>
<gene>
    <name evidence="8" type="ORF">M3D15_10060</name>
</gene>
<keyword evidence="2" id="KW-0805">Transcription regulation</keyword>
<evidence type="ECO:0000256" key="3">
    <source>
        <dbReference type="ARBA" id="ARBA00023125"/>
    </source>
</evidence>
<evidence type="ECO:0000313" key="8">
    <source>
        <dbReference type="EMBL" id="MCT2043661.1"/>
    </source>
</evidence>
<protein>
    <submittedName>
        <fullName evidence="8">Response regulator transcription factor</fullName>
    </submittedName>
</protein>
<dbReference type="SMART" id="SM00421">
    <property type="entry name" value="HTH_LUXR"/>
    <property type="match status" value="1"/>
</dbReference>
<dbReference type="PANTHER" id="PTHR43214:SF24">
    <property type="entry name" value="TRANSCRIPTIONAL REGULATORY PROTEIN NARL-RELATED"/>
    <property type="match status" value="1"/>
</dbReference>
<dbReference type="InterPro" id="IPR016032">
    <property type="entry name" value="Sig_transdc_resp-reg_C-effctor"/>
</dbReference>